<comment type="caution">
    <text evidence="8">The sequence shown here is derived from an EMBL/GenBank/DDBJ whole genome shotgun (WGS) entry which is preliminary data.</text>
</comment>
<feature type="transmembrane region" description="Helical" evidence="6">
    <location>
        <begin position="461"/>
        <end position="481"/>
    </location>
</feature>
<dbReference type="InParanoid" id="A0A1Y2DP35"/>
<feature type="transmembrane region" description="Helical" evidence="6">
    <location>
        <begin position="368"/>
        <end position="388"/>
    </location>
</feature>
<dbReference type="PANTHER" id="PTHR43791:SF41">
    <property type="entry name" value="MAJOR FACILITATOR SUPERFAMILY (MFS) PROFILE DOMAIN-CONTAINING PROTEIN"/>
    <property type="match status" value="1"/>
</dbReference>
<sequence length="525" mass="58171">MTSSSYDEHDKEAGAAKVEPLTADLTNLSPGTTLKELDVAGSWLAEIAKRPDAAELLAPWTKEEEKRMLRWKIDPIIMTLSQFALMMGAVDKVCIGTGAVFGLRTDNHLVGQQYSWTSSIIYFGAILAVIPSLAIMQRVPAGKWLSGNVMIWGILLLASAGVKNFAGLMVVRFILGIFESCIFGGFGLIVAMWWKKEEQPWRTAVIFSTLSSVMNGLLSYACANMAPKEHFKQWQLLFILVGLITFLWAIPMWILLPNSPTSAWWLTDREKVIAVMRTTDNRTGMENKVFKMSQVTETLKDPKTYFYFLINLCLNVPNGGVLTFNSIIVASLGFTTKQTTLLAIPTGVISWISSIVMAYLAVKTGRRFLVTIIGCLAPLIGVIVLYVLPRSNVGGSLAGLYLVFFYWGPYTNTAALMYANTGGYTKKGLTYAIAYMGYCVGNIVGPQTFKANQAPKYTSGVAAMLACYAIAMALLAVFWAYCAWLNKRKEAQLAEYEASRVGKEDLIESWQDQTDFENPHFHYTT</sequence>
<dbReference type="SUPFAM" id="SSF103473">
    <property type="entry name" value="MFS general substrate transporter"/>
    <property type="match status" value="1"/>
</dbReference>
<dbReference type="Proteomes" id="UP000193467">
    <property type="component" value="Unassembled WGS sequence"/>
</dbReference>
<comment type="subcellular location">
    <subcellularLocation>
        <location evidence="1">Membrane</location>
        <topology evidence="1">Multi-pass membrane protein</topology>
    </subcellularLocation>
</comment>
<feature type="transmembrane region" description="Helical" evidence="6">
    <location>
        <begin position="149"/>
        <end position="166"/>
    </location>
</feature>
<name>A0A1Y2DP35_9BASI</name>
<keyword evidence="9" id="KW-1185">Reference proteome</keyword>
<feature type="transmembrane region" description="Helical" evidence="6">
    <location>
        <begin position="400"/>
        <end position="419"/>
    </location>
</feature>
<dbReference type="EMBL" id="MCGR01000073">
    <property type="protein sequence ID" value="ORY61051.1"/>
    <property type="molecule type" value="Genomic_DNA"/>
</dbReference>
<accession>A0A1Y2DP35</accession>
<dbReference type="AlphaFoldDB" id="A0A1Y2DP35"/>
<dbReference type="InterPro" id="IPR020846">
    <property type="entry name" value="MFS_dom"/>
</dbReference>
<feature type="transmembrane region" description="Helical" evidence="6">
    <location>
        <begin position="305"/>
        <end position="329"/>
    </location>
</feature>
<feature type="transmembrane region" description="Helical" evidence="6">
    <location>
        <begin position="341"/>
        <end position="362"/>
    </location>
</feature>
<dbReference type="GO" id="GO:0022857">
    <property type="term" value="F:transmembrane transporter activity"/>
    <property type="evidence" value="ECO:0007669"/>
    <property type="project" value="InterPro"/>
</dbReference>
<evidence type="ECO:0000259" key="7">
    <source>
        <dbReference type="PROSITE" id="PS50850"/>
    </source>
</evidence>
<evidence type="ECO:0000256" key="4">
    <source>
        <dbReference type="ARBA" id="ARBA00022989"/>
    </source>
</evidence>
<feature type="transmembrane region" description="Helical" evidence="6">
    <location>
        <begin position="234"/>
        <end position="256"/>
    </location>
</feature>
<dbReference type="PANTHER" id="PTHR43791">
    <property type="entry name" value="PERMEASE-RELATED"/>
    <property type="match status" value="1"/>
</dbReference>
<dbReference type="OrthoDB" id="6730379at2759"/>
<keyword evidence="4 6" id="KW-1133">Transmembrane helix</keyword>
<dbReference type="Pfam" id="PF07690">
    <property type="entry name" value="MFS_1"/>
    <property type="match status" value="1"/>
</dbReference>
<evidence type="ECO:0000313" key="8">
    <source>
        <dbReference type="EMBL" id="ORY61051.1"/>
    </source>
</evidence>
<dbReference type="GO" id="GO:0016020">
    <property type="term" value="C:membrane"/>
    <property type="evidence" value="ECO:0007669"/>
    <property type="project" value="UniProtKB-SubCell"/>
</dbReference>
<dbReference type="Gene3D" id="1.20.1250.20">
    <property type="entry name" value="MFS general substrate transporter like domains"/>
    <property type="match status" value="2"/>
</dbReference>
<feature type="transmembrane region" description="Helical" evidence="6">
    <location>
        <begin position="76"/>
        <end position="102"/>
    </location>
</feature>
<gene>
    <name evidence="8" type="ORF">BCR35DRAFT_283500</name>
</gene>
<keyword evidence="3 6" id="KW-0812">Transmembrane</keyword>
<dbReference type="PROSITE" id="PS50850">
    <property type="entry name" value="MFS"/>
    <property type="match status" value="1"/>
</dbReference>
<evidence type="ECO:0000256" key="6">
    <source>
        <dbReference type="SAM" id="Phobius"/>
    </source>
</evidence>
<feature type="transmembrane region" description="Helical" evidence="6">
    <location>
        <begin position="200"/>
        <end position="222"/>
    </location>
</feature>
<feature type="domain" description="Major facilitator superfamily (MFS) profile" evidence="7">
    <location>
        <begin position="77"/>
        <end position="484"/>
    </location>
</feature>
<organism evidence="8 9">
    <name type="scientific">Leucosporidium creatinivorum</name>
    <dbReference type="NCBI Taxonomy" id="106004"/>
    <lineage>
        <taxon>Eukaryota</taxon>
        <taxon>Fungi</taxon>
        <taxon>Dikarya</taxon>
        <taxon>Basidiomycota</taxon>
        <taxon>Pucciniomycotina</taxon>
        <taxon>Microbotryomycetes</taxon>
        <taxon>Leucosporidiales</taxon>
        <taxon>Leucosporidium</taxon>
    </lineage>
</organism>
<dbReference type="STRING" id="106004.A0A1Y2DP35"/>
<keyword evidence="5 6" id="KW-0472">Membrane</keyword>
<evidence type="ECO:0000256" key="3">
    <source>
        <dbReference type="ARBA" id="ARBA00022692"/>
    </source>
</evidence>
<dbReference type="InterPro" id="IPR036259">
    <property type="entry name" value="MFS_trans_sf"/>
</dbReference>
<evidence type="ECO:0000256" key="5">
    <source>
        <dbReference type="ARBA" id="ARBA00023136"/>
    </source>
</evidence>
<evidence type="ECO:0000313" key="9">
    <source>
        <dbReference type="Proteomes" id="UP000193467"/>
    </source>
</evidence>
<keyword evidence="2" id="KW-0813">Transport</keyword>
<proteinExistence type="predicted"/>
<dbReference type="InterPro" id="IPR011701">
    <property type="entry name" value="MFS"/>
</dbReference>
<feature type="transmembrane region" description="Helical" evidence="6">
    <location>
        <begin position="431"/>
        <end position="449"/>
    </location>
</feature>
<reference evidence="8 9" key="1">
    <citation type="submission" date="2016-07" db="EMBL/GenBank/DDBJ databases">
        <title>Pervasive Adenine N6-methylation of Active Genes in Fungi.</title>
        <authorList>
            <consortium name="DOE Joint Genome Institute"/>
            <person name="Mondo S.J."/>
            <person name="Dannebaum R.O."/>
            <person name="Kuo R.C."/>
            <person name="Labutti K."/>
            <person name="Haridas S."/>
            <person name="Kuo A."/>
            <person name="Salamov A."/>
            <person name="Ahrendt S.R."/>
            <person name="Lipzen A."/>
            <person name="Sullivan W."/>
            <person name="Andreopoulos W.B."/>
            <person name="Clum A."/>
            <person name="Lindquist E."/>
            <person name="Daum C."/>
            <person name="Ramamoorthy G.K."/>
            <person name="Gryganskyi A."/>
            <person name="Culley D."/>
            <person name="Magnuson J.K."/>
            <person name="James T.Y."/>
            <person name="O'Malley M.A."/>
            <person name="Stajich J.E."/>
            <person name="Spatafora J.W."/>
            <person name="Visel A."/>
            <person name="Grigoriev I.V."/>
        </authorList>
    </citation>
    <scope>NUCLEOTIDE SEQUENCE [LARGE SCALE GENOMIC DNA]</scope>
    <source>
        <strain evidence="8 9">62-1032</strain>
    </source>
</reference>
<feature type="transmembrane region" description="Helical" evidence="6">
    <location>
        <begin position="114"/>
        <end position="137"/>
    </location>
</feature>
<evidence type="ECO:0000256" key="1">
    <source>
        <dbReference type="ARBA" id="ARBA00004141"/>
    </source>
</evidence>
<protein>
    <submittedName>
        <fullName evidence="8">MFS transporter</fullName>
    </submittedName>
</protein>
<feature type="transmembrane region" description="Helical" evidence="6">
    <location>
        <begin position="173"/>
        <end position="194"/>
    </location>
</feature>
<evidence type="ECO:0000256" key="2">
    <source>
        <dbReference type="ARBA" id="ARBA00022448"/>
    </source>
</evidence>